<dbReference type="Pfam" id="PF21745">
    <property type="entry name" value="PMI1_PMIR1-2_C"/>
    <property type="match status" value="1"/>
</dbReference>
<evidence type="ECO:0000259" key="2">
    <source>
        <dbReference type="PROSITE" id="PS51840"/>
    </source>
</evidence>
<feature type="compositionally biased region" description="Pro residues" evidence="1">
    <location>
        <begin position="1166"/>
        <end position="1175"/>
    </location>
</feature>
<feature type="region of interest" description="Disordered" evidence="1">
    <location>
        <begin position="570"/>
        <end position="634"/>
    </location>
</feature>
<evidence type="ECO:0000256" key="1">
    <source>
        <dbReference type="SAM" id="MobiDB-lite"/>
    </source>
</evidence>
<gene>
    <name evidence="3" type="primary">gb04990</name>
    <name evidence="3" type="ORF">PR202_gb04990</name>
</gene>
<keyword evidence="4" id="KW-1185">Reference proteome</keyword>
<evidence type="ECO:0000313" key="3">
    <source>
        <dbReference type="EMBL" id="GJN17884.1"/>
    </source>
</evidence>
<feature type="domain" description="C2 NT-type" evidence="2">
    <location>
        <begin position="74"/>
        <end position="216"/>
    </location>
</feature>
<dbReference type="InterPro" id="IPR048972">
    <property type="entry name" value="PMI1_PMIR1-2_C"/>
</dbReference>
<feature type="region of interest" description="Disordered" evidence="1">
    <location>
        <begin position="1007"/>
        <end position="1028"/>
    </location>
</feature>
<feature type="region of interest" description="Disordered" evidence="1">
    <location>
        <begin position="1145"/>
        <end position="1176"/>
    </location>
</feature>
<protein>
    <recommendedName>
        <fullName evidence="2">C2 NT-type domain-containing protein</fullName>
    </recommendedName>
</protein>
<feature type="compositionally biased region" description="Pro residues" evidence="1">
    <location>
        <begin position="511"/>
        <end position="530"/>
    </location>
</feature>
<organism evidence="3 4">
    <name type="scientific">Eleusine coracana subsp. coracana</name>
    <dbReference type="NCBI Taxonomy" id="191504"/>
    <lineage>
        <taxon>Eukaryota</taxon>
        <taxon>Viridiplantae</taxon>
        <taxon>Streptophyta</taxon>
        <taxon>Embryophyta</taxon>
        <taxon>Tracheophyta</taxon>
        <taxon>Spermatophyta</taxon>
        <taxon>Magnoliopsida</taxon>
        <taxon>Liliopsida</taxon>
        <taxon>Poales</taxon>
        <taxon>Poaceae</taxon>
        <taxon>PACMAD clade</taxon>
        <taxon>Chloridoideae</taxon>
        <taxon>Cynodonteae</taxon>
        <taxon>Eleusininae</taxon>
        <taxon>Eleusine</taxon>
    </lineage>
</organism>
<accession>A0AAV5E5X0</accession>
<dbReference type="PROSITE" id="PS51840">
    <property type="entry name" value="C2_NT"/>
    <property type="match status" value="2"/>
</dbReference>
<dbReference type="InterPro" id="IPR019448">
    <property type="entry name" value="NT-C2"/>
</dbReference>
<evidence type="ECO:0000313" key="4">
    <source>
        <dbReference type="Proteomes" id="UP001054889"/>
    </source>
</evidence>
<feature type="region of interest" description="Disordered" evidence="1">
    <location>
        <begin position="510"/>
        <end position="533"/>
    </location>
</feature>
<feature type="compositionally biased region" description="Basic and acidic residues" evidence="1">
    <location>
        <begin position="863"/>
        <end position="888"/>
    </location>
</feature>
<comment type="caution">
    <text evidence="3">The sequence shown here is derived from an EMBL/GenBank/DDBJ whole genome shotgun (WGS) entry which is preliminary data.</text>
</comment>
<feature type="domain" description="C2 NT-type" evidence="2">
    <location>
        <begin position="644"/>
        <end position="792"/>
    </location>
</feature>
<feature type="region of interest" description="Disordered" evidence="1">
    <location>
        <begin position="363"/>
        <end position="382"/>
    </location>
</feature>
<feature type="compositionally biased region" description="Low complexity" evidence="1">
    <location>
        <begin position="616"/>
        <end position="634"/>
    </location>
</feature>
<dbReference type="PANTHER" id="PTHR33414:SF1">
    <property type="entry name" value="PROTEIN PLASTID MOVEMENT IMPAIRED 1-RELATED 1"/>
    <property type="match status" value="1"/>
</dbReference>
<dbReference type="PANTHER" id="PTHR33414">
    <property type="entry name" value="PROTEIN PLASTID MOVEMENT IMPAIRED 1-RELATED 1"/>
    <property type="match status" value="1"/>
</dbReference>
<reference evidence="3" key="2">
    <citation type="submission" date="2021-12" db="EMBL/GenBank/DDBJ databases">
        <title>Resequencing data analysis of finger millet.</title>
        <authorList>
            <person name="Hatakeyama M."/>
            <person name="Aluri S."/>
            <person name="Balachadran M.T."/>
            <person name="Sivarajan S.R."/>
            <person name="Poveda L."/>
            <person name="Shimizu-Inatsugi R."/>
            <person name="Schlapbach R."/>
            <person name="Sreeman S.M."/>
            <person name="Shimizu K.K."/>
        </authorList>
    </citation>
    <scope>NUCLEOTIDE SEQUENCE</scope>
</reference>
<dbReference type="InterPro" id="IPR039614">
    <property type="entry name" value="PMI1-like"/>
</dbReference>
<dbReference type="EMBL" id="BQKI01000073">
    <property type="protein sequence ID" value="GJN17884.1"/>
    <property type="molecule type" value="Genomic_DNA"/>
</dbReference>
<proteinExistence type="predicted"/>
<sequence>MSSRPSPGGDAGDAAFARDIAMLNRALSFDHSEQTRHKPRLKLNYSSSSFRKLLPSRATTSSTASPSSFWKTAISYLGRRRLDCAFTLHVHSVDGLPPPLDGAPVSVQFRRPPASASARPVAAAHGAAAFEEALTLRAPIHFSRGARAVRYEPRHFTVSVFAAALDLGRHEVDLARLLPLSFHDLEDGAGSGFGKWTTSFRLARGARLNVTFSCVLVGEQHNGREVARPVLTLDCEDEGSPEAKHCTSVDLVHPEDDCDSVEFDIVEHGVEYTTDDSETFKHVGLSNVADVQVEFEELFCSEYEAVELKTDDNVIDVAVQWEIVRDGQDETVPEAERQLLADKELEDLESMFSNLSFVELGHEEFESPTGGEPDDSYKFATRKGRSRSMDASSDYVAREFLDMLGIEHSPVGQPWGDDSGSPRERLWKQFEKEALASGNTILGLDFDDETEEPICEDVIRNPGHRCAEPTGQARIALWKKKQTKTNRSTEAKHPPLPCFVSCRSTLYSPTPAAPPLPKSKSPPPKSPPPRLIRNPEAAAAAGSHVVPPAPRGRRGDAALARDIVTLHRALSLDHSGPARRRSLPLPSPSPSEKARQKPRLRPPFSSSTSRKLLPPSSAASSSASTTTSSSSSSSSFWKKSLSAISNLGRRRLDCAFTLHVHSVDGLPAALDGSHVSVQFRRMSASASARPVAAVLGAAAFEEARTLRSPVYFTRGTKAAVKYEPRAFTVSIFATALDLGKHEVDLTRLLPLSFHDLEEGGDSGFGKWSTSFRLSGPCPRDVRVLHEVLPSLRSAKTLPFVSDGVPDARKEEVSALDSEEEGSPEAKHCTSVEVKKGDLVHPEGDRNPAEFNIVDHGVEVATDDPERFKHAGPSDKADQKEEYGSRNAEEVNNKTVFVGDDLPVDQAVEEKFSELFCNDDNVAEDLAVEVKMDVGVTHDFVQRESVGGGQDGIVESTSLPTAVLEAEGQLLADKELEDLESMFDDLSFVEQEEFNSPLVEDKLSRRLSCTGEPDSYKSTSRKGRSHSMDASSDYVASEFLDMLGIEHSPFAQPSDSDSESPRERLWKQFEKEALVSGNAILGLDFDDETEEPICEDVDVVEDFDLSAIIHEAELELQNGSQPIDTRFRAKSLEDEETEALMRQFGLNEKSFQSSPPDSRSGFGSPIDLPPEPPHALPPLADGLGPFIQTQDGGFLRSMNPALFKNAKNNCSLVMQASSPIVLPAEMGSGIMDILHGLASVGIEKLSMQANKLMPLEDVNSKMMQQIAWEAAPAIESAERYDLLDNRSIDALVGEVGNATFGKKKKVRSADLSSSLGAEKASEYVSLEDLAPLAMEKIEALSIEGLRIQSGMSEEEAPSNISAQPIGEFSSLQGKSAENALSLGLEGTAGLQLLDVKQGGDEVDGLMGLSITLDEWMRLDSGVVSEEEQYSDRTSKILAAHHAKSMELVAESKSGDKKSRRSGRRWGLLGNNFTVALMVQLRDPLRNYEPVGTPMLSLIQVERVFVPPKPKIYTNVSVKGNNEDNDEEPETEEVTDKALVTGDKVEESEDSIPQFKVTEVHVAGFKSEPEKTKPWGNQTQQQSGSRWLLAAGMGKSNKHPLMKSKAIAKPTKEAAGQAGDTLWSISSRVHGAGTRWGELAGNKNHSRNPNIFLKKDKRR</sequence>
<feature type="region of interest" description="Disordered" evidence="1">
    <location>
        <begin position="862"/>
        <end position="888"/>
    </location>
</feature>
<feature type="region of interest" description="Disordered" evidence="1">
    <location>
        <begin position="806"/>
        <end position="826"/>
    </location>
</feature>
<feature type="region of interest" description="Disordered" evidence="1">
    <location>
        <begin position="1634"/>
        <end position="1657"/>
    </location>
</feature>
<dbReference type="Proteomes" id="UP001054889">
    <property type="component" value="Unassembled WGS sequence"/>
</dbReference>
<name>A0AAV5E5X0_ELECO</name>
<reference evidence="3" key="1">
    <citation type="journal article" date="2018" name="DNA Res.">
        <title>Multiple hybrid de novo genome assembly of finger millet, an orphan allotetraploid crop.</title>
        <authorList>
            <person name="Hatakeyama M."/>
            <person name="Aluri S."/>
            <person name="Balachadran M.T."/>
            <person name="Sivarajan S.R."/>
            <person name="Patrignani A."/>
            <person name="Gruter S."/>
            <person name="Poveda L."/>
            <person name="Shimizu-Inatsugi R."/>
            <person name="Baeten J."/>
            <person name="Francoijs K.J."/>
            <person name="Nataraja K.N."/>
            <person name="Reddy Y.A.N."/>
            <person name="Phadnis S."/>
            <person name="Ravikumar R.L."/>
            <person name="Schlapbach R."/>
            <person name="Sreeman S.M."/>
            <person name="Shimizu K.K."/>
        </authorList>
    </citation>
    <scope>NUCLEOTIDE SEQUENCE</scope>
</reference>